<dbReference type="EMBL" id="ACBZ01000026">
    <property type="protein sequence ID" value="EEG50366.1"/>
    <property type="molecule type" value="Genomic_DNA"/>
</dbReference>
<feature type="compositionally biased region" description="Acidic residues" evidence="1">
    <location>
        <begin position="98"/>
        <end position="111"/>
    </location>
</feature>
<dbReference type="InterPro" id="IPR013783">
    <property type="entry name" value="Ig-like_fold"/>
</dbReference>
<keyword evidence="5" id="KW-1185">Reference proteome</keyword>
<feature type="domain" description="Fibronectin type-III" evidence="3">
    <location>
        <begin position="392"/>
        <end position="482"/>
    </location>
</feature>
<accession>C0CIP7</accession>
<keyword evidence="2" id="KW-0732">Signal</keyword>
<dbReference type="eggNOG" id="COG5492">
    <property type="taxonomic scope" value="Bacteria"/>
</dbReference>
<dbReference type="HOGENOM" id="CLU_565823_0_0_9"/>
<feature type="chain" id="PRO_5005666555" description="Fibronectin type-III domain-containing protein" evidence="2">
    <location>
        <begin position="27"/>
        <end position="482"/>
    </location>
</feature>
<comment type="caution">
    <text evidence="4">The sequence shown here is derived from an EMBL/GenBank/DDBJ whole genome shotgun (WGS) entry which is preliminary data.</text>
</comment>
<dbReference type="CDD" id="cd00063">
    <property type="entry name" value="FN3"/>
    <property type="match status" value="3"/>
</dbReference>
<organism evidence="4 5">
    <name type="scientific">Blautia hydrogenotrophica (strain DSM 10507 / JCM 14656 / S5a33)</name>
    <name type="common">Ruminococcus hydrogenotrophicus</name>
    <dbReference type="NCBI Taxonomy" id="476272"/>
    <lineage>
        <taxon>Bacteria</taxon>
        <taxon>Bacillati</taxon>
        <taxon>Bacillota</taxon>
        <taxon>Clostridia</taxon>
        <taxon>Lachnospirales</taxon>
        <taxon>Lachnospiraceae</taxon>
        <taxon>Blautia</taxon>
    </lineage>
</organism>
<feature type="region of interest" description="Disordered" evidence="1">
    <location>
        <begin position="47"/>
        <end position="114"/>
    </location>
</feature>
<feature type="compositionally biased region" description="Acidic residues" evidence="1">
    <location>
        <begin position="48"/>
        <end position="69"/>
    </location>
</feature>
<dbReference type="Gene3D" id="2.60.40.10">
    <property type="entry name" value="Immunoglobulins"/>
    <property type="match status" value="4"/>
</dbReference>
<dbReference type="RefSeq" id="WP_005946131.1">
    <property type="nucleotide sequence ID" value="NZ_CP136423.1"/>
</dbReference>
<evidence type="ECO:0000313" key="4">
    <source>
        <dbReference type="EMBL" id="EEG50366.1"/>
    </source>
</evidence>
<dbReference type="Proteomes" id="UP000003100">
    <property type="component" value="Unassembled WGS sequence"/>
</dbReference>
<evidence type="ECO:0000256" key="2">
    <source>
        <dbReference type="SAM" id="SignalP"/>
    </source>
</evidence>
<protein>
    <recommendedName>
        <fullName evidence="3">Fibronectin type-III domain-containing protein</fullName>
    </recommendedName>
</protein>
<evidence type="ECO:0000256" key="1">
    <source>
        <dbReference type="SAM" id="MobiDB-lite"/>
    </source>
</evidence>
<dbReference type="AlphaFoldDB" id="C0CIP7"/>
<dbReference type="InterPro" id="IPR036116">
    <property type="entry name" value="FN3_sf"/>
</dbReference>
<feature type="signal peptide" evidence="2">
    <location>
        <begin position="1"/>
        <end position="26"/>
    </location>
</feature>
<evidence type="ECO:0000259" key="3">
    <source>
        <dbReference type="PROSITE" id="PS50853"/>
    </source>
</evidence>
<dbReference type="GeneID" id="86821900"/>
<sequence>MRNKKWMKALAVTLCLTAGVGNTVYANPGEEQNLMMQEGAQNLTVQEDAAESTFEETDEEEADLPDSGTEEERQEVPEVFSEETKQETEELRSGDGTDVNEESQEMEPDEGMTEKEFQAQVPVVTEIQAMDYQTVQLSWDEVEEAQGYSVYRRVKGTEGWKWYAKALTNSYVDEKAQTGVRYEYTVRGFCQGESERIFTQYGNTMSAVTKLEIVDFTAKPLNYCSVQLSWEKTAGATQYDVFRRTSSSETWKWLKRVSANTLKYVDKTAQTGVNYYYTVRAQRVTSQRRVVGKYRTDVRAKAVLNTPGIGAKVNDDQIRVTWGKVAGADGYHITRKVGDGQFEWYCNRTSLYLDDKNVEQTKAYTYRIAAYRYVNGRKVWSEKRASSQIVVPPDKPVVTVASKSKSAVQLKWTKNSKADFFYVYRLDNGKWSRIGTVKAGTYQYKDTTVKRGKTYKYRVRAGAKVNGKNYYSVYGQSKECKI</sequence>
<dbReference type="SUPFAM" id="SSF49265">
    <property type="entry name" value="Fibronectin type III"/>
    <property type="match status" value="2"/>
</dbReference>
<reference evidence="4 5" key="2">
    <citation type="submission" date="2009-02" db="EMBL/GenBank/DDBJ databases">
        <title>Draft genome sequence of Blautia hydrogenotrophica DSM 10507 (Ruminococcus hydrogenotrophicus DSM 10507).</title>
        <authorList>
            <person name="Sudarsanam P."/>
            <person name="Ley R."/>
            <person name="Guruge J."/>
            <person name="Turnbaugh P.J."/>
            <person name="Mahowald M."/>
            <person name="Liep D."/>
            <person name="Gordon J."/>
        </authorList>
    </citation>
    <scope>NUCLEOTIDE SEQUENCE [LARGE SCALE GENOMIC DNA]</scope>
    <source>
        <strain evidence="5">DSM 10507 / JCM 14656 / S5a33</strain>
    </source>
</reference>
<evidence type="ECO:0000313" key="5">
    <source>
        <dbReference type="Proteomes" id="UP000003100"/>
    </source>
</evidence>
<feature type="compositionally biased region" description="Basic and acidic residues" evidence="1">
    <location>
        <begin position="70"/>
        <end position="95"/>
    </location>
</feature>
<reference evidence="4 5" key="1">
    <citation type="submission" date="2009-01" db="EMBL/GenBank/DDBJ databases">
        <authorList>
            <person name="Fulton L."/>
            <person name="Clifton S."/>
            <person name="Fulton B."/>
            <person name="Xu J."/>
            <person name="Minx P."/>
            <person name="Pepin K.H."/>
            <person name="Johnson M."/>
            <person name="Bhonagiri V."/>
            <person name="Nash W.E."/>
            <person name="Mardis E.R."/>
            <person name="Wilson R.K."/>
        </authorList>
    </citation>
    <scope>NUCLEOTIDE SEQUENCE [LARGE SCALE GENOMIC DNA]</scope>
    <source>
        <strain evidence="5">DSM 10507 / JCM 14656 / S5a33</strain>
    </source>
</reference>
<name>C0CIP7_BLAHS</name>
<gene>
    <name evidence="4" type="ORF">RUMHYD_00711</name>
</gene>
<dbReference type="SMART" id="SM00060">
    <property type="entry name" value="FN3"/>
    <property type="match status" value="4"/>
</dbReference>
<proteinExistence type="predicted"/>
<dbReference type="PATRIC" id="fig|476272.21.peg.3716"/>
<dbReference type="PROSITE" id="PS50853">
    <property type="entry name" value="FN3"/>
    <property type="match status" value="1"/>
</dbReference>
<dbReference type="InterPro" id="IPR003961">
    <property type="entry name" value="FN3_dom"/>
</dbReference>